<name>A0AAV9CNR1_ACOCL</name>
<dbReference type="EMBL" id="JAUJYO010000018">
    <property type="protein sequence ID" value="KAK1289792.1"/>
    <property type="molecule type" value="Genomic_DNA"/>
</dbReference>
<feature type="region of interest" description="Disordered" evidence="1">
    <location>
        <begin position="1"/>
        <end position="23"/>
    </location>
</feature>
<feature type="compositionally biased region" description="Pro residues" evidence="1">
    <location>
        <begin position="1"/>
        <end position="11"/>
    </location>
</feature>
<gene>
    <name evidence="2" type="ORF">QJS10_CPB18g00683</name>
</gene>
<evidence type="ECO:0008006" key="4">
    <source>
        <dbReference type="Google" id="ProtNLM"/>
    </source>
</evidence>
<reference evidence="2" key="2">
    <citation type="submission" date="2023-06" db="EMBL/GenBank/DDBJ databases">
        <authorList>
            <person name="Ma L."/>
            <person name="Liu K.-W."/>
            <person name="Li Z."/>
            <person name="Hsiao Y.-Y."/>
            <person name="Qi Y."/>
            <person name="Fu T."/>
            <person name="Tang G."/>
            <person name="Zhang D."/>
            <person name="Sun W.-H."/>
            <person name="Liu D.-K."/>
            <person name="Li Y."/>
            <person name="Chen G.-Z."/>
            <person name="Liu X.-D."/>
            <person name="Liao X.-Y."/>
            <person name="Jiang Y.-T."/>
            <person name="Yu X."/>
            <person name="Hao Y."/>
            <person name="Huang J."/>
            <person name="Zhao X.-W."/>
            <person name="Ke S."/>
            <person name="Chen Y.-Y."/>
            <person name="Wu W.-L."/>
            <person name="Hsu J.-L."/>
            <person name="Lin Y.-F."/>
            <person name="Huang M.-D."/>
            <person name="Li C.-Y."/>
            <person name="Huang L."/>
            <person name="Wang Z.-W."/>
            <person name="Zhao X."/>
            <person name="Zhong W.-Y."/>
            <person name="Peng D.-H."/>
            <person name="Ahmad S."/>
            <person name="Lan S."/>
            <person name="Zhang J.-S."/>
            <person name="Tsai W.-C."/>
            <person name="Van De Peer Y."/>
            <person name="Liu Z.-J."/>
        </authorList>
    </citation>
    <scope>NUCLEOTIDE SEQUENCE</scope>
    <source>
        <strain evidence="2">CP</strain>
        <tissue evidence="2">Leaves</tissue>
    </source>
</reference>
<evidence type="ECO:0000313" key="2">
    <source>
        <dbReference type="EMBL" id="KAK1289792.1"/>
    </source>
</evidence>
<comment type="caution">
    <text evidence="2">The sequence shown here is derived from an EMBL/GenBank/DDBJ whole genome shotgun (WGS) entry which is preliminary data.</text>
</comment>
<keyword evidence="3" id="KW-1185">Reference proteome</keyword>
<accession>A0AAV9CNR1</accession>
<dbReference type="AlphaFoldDB" id="A0AAV9CNR1"/>
<evidence type="ECO:0000256" key="1">
    <source>
        <dbReference type="SAM" id="MobiDB-lite"/>
    </source>
</evidence>
<reference evidence="2" key="1">
    <citation type="journal article" date="2023" name="Nat. Commun.">
        <title>Diploid and tetraploid genomes of Acorus and the evolution of monocots.</title>
        <authorList>
            <person name="Ma L."/>
            <person name="Liu K.W."/>
            <person name="Li Z."/>
            <person name="Hsiao Y.Y."/>
            <person name="Qi Y."/>
            <person name="Fu T."/>
            <person name="Tang G.D."/>
            <person name="Zhang D."/>
            <person name="Sun W.H."/>
            <person name="Liu D.K."/>
            <person name="Li Y."/>
            <person name="Chen G.Z."/>
            <person name="Liu X.D."/>
            <person name="Liao X.Y."/>
            <person name="Jiang Y.T."/>
            <person name="Yu X."/>
            <person name="Hao Y."/>
            <person name="Huang J."/>
            <person name="Zhao X.W."/>
            <person name="Ke S."/>
            <person name="Chen Y.Y."/>
            <person name="Wu W.L."/>
            <person name="Hsu J.L."/>
            <person name="Lin Y.F."/>
            <person name="Huang M.D."/>
            <person name="Li C.Y."/>
            <person name="Huang L."/>
            <person name="Wang Z.W."/>
            <person name="Zhao X."/>
            <person name="Zhong W.Y."/>
            <person name="Peng D.H."/>
            <person name="Ahmad S."/>
            <person name="Lan S."/>
            <person name="Zhang J.S."/>
            <person name="Tsai W.C."/>
            <person name="Van de Peer Y."/>
            <person name="Liu Z.J."/>
        </authorList>
    </citation>
    <scope>NUCLEOTIDE SEQUENCE</scope>
    <source>
        <strain evidence="2">CP</strain>
    </source>
</reference>
<dbReference type="Proteomes" id="UP001180020">
    <property type="component" value="Unassembled WGS sequence"/>
</dbReference>
<evidence type="ECO:0000313" key="3">
    <source>
        <dbReference type="Proteomes" id="UP001180020"/>
    </source>
</evidence>
<sequence>MHPHGPPPPSHHQPLPSDEERHPVTITSAVAIDKDKNSQHAFKWAVDNLMINSPYIALIHVRHRHVHRHLSKALEEKSTHKAKTTKFPYSSIVSKPLEYHLGALAQA</sequence>
<proteinExistence type="predicted"/>
<organism evidence="2 3">
    <name type="scientific">Acorus calamus</name>
    <name type="common">Sweet flag</name>
    <dbReference type="NCBI Taxonomy" id="4465"/>
    <lineage>
        <taxon>Eukaryota</taxon>
        <taxon>Viridiplantae</taxon>
        <taxon>Streptophyta</taxon>
        <taxon>Embryophyta</taxon>
        <taxon>Tracheophyta</taxon>
        <taxon>Spermatophyta</taxon>
        <taxon>Magnoliopsida</taxon>
        <taxon>Liliopsida</taxon>
        <taxon>Acoraceae</taxon>
        <taxon>Acorus</taxon>
    </lineage>
</organism>
<protein>
    <recommendedName>
        <fullName evidence="4">UspA domain-containing protein</fullName>
    </recommendedName>
</protein>